<protein>
    <recommendedName>
        <fullName evidence="3">WAP domain-containing protein</fullName>
    </recommendedName>
</protein>
<keyword evidence="2" id="KW-1185">Reference proteome</keyword>
<organism evidence="1 2">
    <name type="scientific">Angustibacter aerolatus</name>
    <dbReference type="NCBI Taxonomy" id="1162965"/>
    <lineage>
        <taxon>Bacteria</taxon>
        <taxon>Bacillati</taxon>
        <taxon>Actinomycetota</taxon>
        <taxon>Actinomycetes</taxon>
        <taxon>Kineosporiales</taxon>
        <taxon>Kineosporiaceae</taxon>
    </lineage>
</organism>
<gene>
    <name evidence="1" type="ORF">GCM10025868_20160</name>
</gene>
<name>A0ABQ6JIZ7_9ACTN</name>
<sequence>MVSRASGVFSPGCQGRADGGSDAVAGKSRCALGEKTCSDSHGCCSRYVCATESKYSRGVELAATLPASHLVTIDPPPPLGSTWNPCAAMLLAKPVTLSVEWVTGPFQPNVAAASSSTTGRLSTGRWALRRLMTRSAKAITRAPRKAPTATYVVE</sequence>
<reference evidence="2" key="1">
    <citation type="journal article" date="2019" name="Int. J. Syst. Evol. Microbiol.">
        <title>The Global Catalogue of Microorganisms (GCM) 10K type strain sequencing project: providing services to taxonomists for standard genome sequencing and annotation.</title>
        <authorList>
            <consortium name="The Broad Institute Genomics Platform"/>
            <consortium name="The Broad Institute Genome Sequencing Center for Infectious Disease"/>
            <person name="Wu L."/>
            <person name="Ma J."/>
        </authorList>
    </citation>
    <scope>NUCLEOTIDE SEQUENCE [LARGE SCALE GENOMIC DNA]</scope>
    <source>
        <strain evidence="2">NBRC 108730</strain>
    </source>
</reference>
<comment type="caution">
    <text evidence="1">The sequence shown here is derived from an EMBL/GenBank/DDBJ whole genome shotgun (WGS) entry which is preliminary data.</text>
</comment>
<dbReference type="Proteomes" id="UP001157017">
    <property type="component" value="Unassembled WGS sequence"/>
</dbReference>
<accession>A0ABQ6JIZ7</accession>
<evidence type="ECO:0008006" key="3">
    <source>
        <dbReference type="Google" id="ProtNLM"/>
    </source>
</evidence>
<evidence type="ECO:0000313" key="2">
    <source>
        <dbReference type="Proteomes" id="UP001157017"/>
    </source>
</evidence>
<proteinExistence type="predicted"/>
<evidence type="ECO:0000313" key="1">
    <source>
        <dbReference type="EMBL" id="GMA86766.1"/>
    </source>
</evidence>
<dbReference type="EMBL" id="BSUZ01000001">
    <property type="protein sequence ID" value="GMA86766.1"/>
    <property type="molecule type" value="Genomic_DNA"/>
</dbReference>